<gene>
    <name evidence="1" type="ordered locus">RB1922</name>
</gene>
<name>Q7UWM7_RHOBA</name>
<dbReference type="AlphaFoldDB" id="Q7UWM7"/>
<dbReference type="Proteomes" id="UP000001025">
    <property type="component" value="Chromosome"/>
</dbReference>
<dbReference type="EnsemblBacteria" id="CAD72335">
    <property type="protein sequence ID" value="CAD72335"/>
    <property type="gene ID" value="RB1922"/>
</dbReference>
<evidence type="ECO:0000313" key="2">
    <source>
        <dbReference type="Proteomes" id="UP000001025"/>
    </source>
</evidence>
<keyword evidence="2" id="KW-1185">Reference proteome</keyword>
<dbReference type="HOGENOM" id="CLU_2275247_0_0_0"/>
<reference evidence="1 2" key="1">
    <citation type="journal article" date="2003" name="Proc. Natl. Acad. Sci. U.S.A.">
        <title>Complete genome sequence of the marine planctomycete Pirellula sp. strain 1.</title>
        <authorList>
            <person name="Gloeckner F.O."/>
            <person name="Kube M."/>
            <person name="Bauer M."/>
            <person name="Teeling H."/>
            <person name="Lombardot T."/>
            <person name="Ludwig W."/>
            <person name="Gade D."/>
            <person name="Beck A."/>
            <person name="Borzym K."/>
            <person name="Heitmann K."/>
            <person name="Rabus R."/>
            <person name="Schlesner H."/>
            <person name="Amann R."/>
            <person name="Reinhardt R."/>
        </authorList>
    </citation>
    <scope>NUCLEOTIDE SEQUENCE [LARGE SCALE GENOMIC DNA]</scope>
    <source>
        <strain evidence="2">DSM 10527 / NCIMB 13988 / SH1</strain>
    </source>
</reference>
<dbReference type="EMBL" id="BX294136">
    <property type="protein sequence ID" value="CAD72335.1"/>
    <property type="molecule type" value="Genomic_DNA"/>
</dbReference>
<organism evidence="1 2">
    <name type="scientific">Rhodopirellula baltica (strain DSM 10527 / NCIMB 13988 / SH1)</name>
    <dbReference type="NCBI Taxonomy" id="243090"/>
    <lineage>
        <taxon>Bacteria</taxon>
        <taxon>Pseudomonadati</taxon>
        <taxon>Planctomycetota</taxon>
        <taxon>Planctomycetia</taxon>
        <taxon>Pirellulales</taxon>
        <taxon>Pirellulaceae</taxon>
        <taxon>Rhodopirellula</taxon>
    </lineage>
</organism>
<accession>Q7UWM7</accession>
<evidence type="ECO:0000313" key="1">
    <source>
        <dbReference type="EMBL" id="CAD72335.1"/>
    </source>
</evidence>
<dbReference type="KEGG" id="rba:RB1922"/>
<dbReference type="STRING" id="243090.RB1922"/>
<dbReference type="InParanoid" id="Q7UWM7"/>
<sequence>MGRFTEYLLNFAGNHSGERTIDSTSISCRTHRRLWKHAELARLGMRKWFLASQHFPDLVLTCVQIAQRKRVVIRFVRGASGCEVCQKAGNDVHRWSNGFAEA</sequence>
<protein>
    <submittedName>
        <fullName evidence="1">Uncharacterized protein</fullName>
    </submittedName>
</protein>
<proteinExistence type="predicted"/>